<dbReference type="CDD" id="cd00773">
    <property type="entry name" value="HisRS-like_core"/>
    <property type="match status" value="1"/>
</dbReference>
<dbReference type="InterPro" id="IPR006195">
    <property type="entry name" value="aa-tRNA-synth_II"/>
</dbReference>
<dbReference type="Pfam" id="PF13393">
    <property type="entry name" value="tRNA-synt_His"/>
    <property type="match status" value="1"/>
</dbReference>
<evidence type="ECO:0000313" key="13">
    <source>
        <dbReference type="Proteomes" id="UP000028504"/>
    </source>
</evidence>
<keyword evidence="8 10" id="KW-0030">Aminoacyl-tRNA synthetase</keyword>
<evidence type="ECO:0000256" key="10">
    <source>
        <dbReference type="HAMAP-Rule" id="MF_00127"/>
    </source>
</evidence>
<dbReference type="InterPro" id="IPR015807">
    <property type="entry name" value="His-tRNA-ligase"/>
</dbReference>
<dbReference type="NCBIfam" id="TIGR00442">
    <property type="entry name" value="hisS"/>
    <property type="match status" value="1"/>
</dbReference>
<dbReference type="InterPro" id="IPR033656">
    <property type="entry name" value="HisRS_anticodon"/>
</dbReference>
<dbReference type="PIRSF" id="PIRSF001549">
    <property type="entry name" value="His-tRNA_synth"/>
    <property type="match status" value="1"/>
</dbReference>
<dbReference type="CDD" id="cd00859">
    <property type="entry name" value="HisRS_anticodon"/>
    <property type="match status" value="1"/>
</dbReference>
<proteinExistence type="inferred from homology"/>
<evidence type="ECO:0000256" key="9">
    <source>
        <dbReference type="ARBA" id="ARBA00047639"/>
    </source>
</evidence>
<dbReference type="PROSITE" id="PS50862">
    <property type="entry name" value="AA_TRNA_LIGASE_II"/>
    <property type="match status" value="1"/>
</dbReference>
<protein>
    <recommendedName>
        <fullName evidence="10">Histidine--tRNA ligase</fullName>
        <ecNumber evidence="10">6.1.1.21</ecNumber>
    </recommendedName>
    <alternativeName>
        <fullName evidence="10">Histidyl-tRNA synthetase</fullName>
        <shortName evidence="10">HisRS</shortName>
    </alternativeName>
</protein>
<keyword evidence="7 10" id="KW-0648">Protein biosynthesis</keyword>
<feature type="domain" description="Aminoacyl-transfer RNA synthetases class-II family profile" evidence="11">
    <location>
        <begin position="27"/>
        <end position="349"/>
    </location>
</feature>
<evidence type="ECO:0000256" key="3">
    <source>
        <dbReference type="ARBA" id="ARBA00022490"/>
    </source>
</evidence>
<comment type="similarity">
    <text evidence="1 10">Belongs to the class-II aminoacyl-tRNA synthetase family.</text>
</comment>
<dbReference type="RefSeq" id="WP_038605280.1">
    <property type="nucleotide sequence ID" value="NZ_CP008944.1"/>
</dbReference>
<dbReference type="InterPro" id="IPR004516">
    <property type="entry name" value="HisRS/HisZ"/>
</dbReference>
<dbReference type="EMBL" id="CP008944">
    <property type="protein sequence ID" value="AIG64057.1"/>
    <property type="molecule type" value="Genomic_DNA"/>
</dbReference>
<gene>
    <name evidence="10" type="primary">hisS</name>
    <name evidence="12" type="ORF">CATYP_04730</name>
</gene>
<accession>A0ABN4DFG8</accession>
<comment type="catalytic activity">
    <reaction evidence="9 10">
        <text>tRNA(His) + L-histidine + ATP = L-histidyl-tRNA(His) + AMP + diphosphate + H(+)</text>
        <dbReference type="Rhea" id="RHEA:17313"/>
        <dbReference type="Rhea" id="RHEA-COMP:9665"/>
        <dbReference type="Rhea" id="RHEA-COMP:9689"/>
        <dbReference type="ChEBI" id="CHEBI:15378"/>
        <dbReference type="ChEBI" id="CHEBI:30616"/>
        <dbReference type="ChEBI" id="CHEBI:33019"/>
        <dbReference type="ChEBI" id="CHEBI:57595"/>
        <dbReference type="ChEBI" id="CHEBI:78442"/>
        <dbReference type="ChEBI" id="CHEBI:78527"/>
        <dbReference type="ChEBI" id="CHEBI:456215"/>
        <dbReference type="EC" id="6.1.1.21"/>
    </reaction>
</comment>
<evidence type="ECO:0000256" key="6">
    <source>
        <dbReference type="ARBA" id="ARBA00022840"/>
    </source>
</evidence>
<dbReference type="HAMAP" id="MF_00127">
    <property type="entry name" value="His_tRNA_synth"/>
    <property type="match status" value="1"/>
</dbReference>
<organism evidence="12 13">
    <name type="scientific">Corynebacterium atypicum</name>
    <dbReference type="NCBI Taxonomy" id="191610"/>
    <lineage>
        <taxon>Bacteria</taxon>
        <taxon>Bacillati</taxon>
        <taxon>Actinomycetota</taxon>
        <taxon>Actinomycetes</taxon>
        <taxon>Mycobacteriales</taxon>
        <taxon>Corynebacteriaceae</taxon>
        <taxon>Corynebacterium</taxon>
    </lineage>
</organism>
<keyword evidence="4 10" id="KW-0436">Ligase</keyword>
<dbReference type="Proteomes" id="UP000028504">
    <property type="component" value="Chromosome"/>
</dbReference>
<dbReference type="InterPro" id="IPR045864">
    <property type="entry name" value="aa-tRNA-synth_II/BPL/LPL"/>
</dbReference>
<keyword evidence="13" id="KW-1185">Reference proteome</keyword>
<dbReference type="SUPFAM" id="SSF55681">
    <property type="entry name" value="Class II aaRS and biotin synthetases"/>
    <property type="match status" value="1"/>
</dbReference>
<evidence type="ECO:0000259" key="11">
    <source>
        <dbReference type="PROSITE" id="PS50862"/>
    </source>
</evidence>
<dbReference type="SUPFAM" id="SSF52954">
    <property type="entry name" value="Class II aaRS ABD-related"/>
    <property type="match status" value="1"/>
</dbReference>
<sequence length="425" mass="46238">MSDKQLQHAAPKGVPDYVPPESAPFLAVRDTFIRQAHLAGFEHIELPVFEDTELFARGVGESTDVVTKEMYTFADRGGRSVTLRPEGTAGVMRAVIQHNLDRGQLPIKLNYAGPFFRYERPQAGRYRQLQQVGVEAIGVDDPALDAEVVALADRSYRALGLRGFRLELTSLGCATCRARYRVVLQEFLSGLDLDEETRRRAELNPLRVLDDKRPEVREQTESAPLMLDYLCDECAEHFAEVRRLLDAMGVAYQLAPRLVRGLDYYTRTTFEFVHDGLGAQSGIGGGGRYDGLMAQLGGQNLGGIGYGLGVDRTVLALKAEGIDAAVLGVGRRVDVYGVPLGAMARAEMPVIINGLRAAGISADMAFGGRGLKGAMKGADRARARFALLLGEEELSQGSVAVRDLDARAQTSVPREGLVEFLAGQL</sequence>
<keyword evidence="6 10" id="KW-0067">ATP-binding</keyword>
<dbReference type="Pfam" id="PF03129">
    <property type="entry name" value="HGTP_anticodon"/>
    <property type="match status" value="1"/>
</dbReference>
<evidence type="ECO:0000256" key="1">
    <source>
        <dbReference type="ARBA" id="ARBA00008226"/>
    </source>
</evidence>
<keyword evidence="3 10" id="KW-0963">Cytoplasm</keyword>
<dbReference type="InterPro" id="IPR036621">
    <property type="entry name" value="Anticodon-bd_dom_sf"/>
</dbReference>
<keyword evidence="5 10" id="KW-0547">Nucleotide-binding</keyword>
<comment type="subcellular location">
    <subcellularLocation>
        <location evidence="10">Cytoplasm</location>
    </subcellularLocation>
</comment>
<dbReference type="Gene3D" id="3.40.50.800">
    <property type="entry name" value="Anticodon-binding domain"/>
    <property type="match status" value="1"/>
</dbReference>
<evidence type="ECO:0000256" key="5">
    <source>
        <dbReference type="ARBA" id="ARBA00022741"/>
    </source>
</evidence>
<evidence type="ECO:0000256" key="7">
    <source>
        <dbReference type="ARBA" id="ARBA00022917"/>
    </source>
</evidence>
<comment type="subunit">
    <text evidence="2 10">Homodimer.</text>
</comment>
<dbReference type="EC" id="6.1.1.21" evidence="10"/>
<evidence type="ECO:0000256" key="4">
    <source>
        <dbReference type="ARBA" id="ARBA00022598"/>
    </source>
</evidence>
<evidence type="ECO:0000256" key="2">
    <source>
        <dbReference type="ARBA" id="ARBA00011738"/>
    </source>
</evidence>
<dbReference type="PANTHER" id="PTHR43707:SF1">
    <property type="entry name" value="HISTIDINE--TRNA LIGASE, MITOCHONDRIAL-RELATED"/>
    <property type="match status" value="1"/>
</dbReference>
<dbReference type="PANTHER" id="PTHR43707">
    <property type="entry name" value="HISTIDYL-TRNA SYNTHETASE"/>
    <property type="match status" value="1"/>
</dbReference>
<name>A0ABN4DFG8_9CORY</name>
<dbReference type="InterPro" id="IPR041715">
    <property type="entry name" value="HisRS-like_core"/>
</dbReference>
<dbReference type="InterPro" id="IPR004154">
    <property type="entry name" value="Anticodon-bd"/>
</dbReference>
<evidence type="ECO:0000313" key="12">
    <source>
        <dbReference type="EMBL" id="AIG64057.1"/>
    </source>
</evidence>
<reference evidence="12 13" key="1">
    <citation type="submission" date="2014-07" db="EMBL/GenBank/DDBJ databases">
        <title>Complete genome sequence of Corynebacterium atypicum DSM 44849: identifiction of the mycolic acid biosynthesis genes.</title>
        <authorList>
            <person name="Tippelt A."/>
            <person name="Mollmann S."/>
            <person name="Albersmeier A."/>
            <person name="Jaenicke S."/>
            <person name="Ruckert C."/>
            <person name="Tauch A."/>
        </authorList>
    </citation>
    <scope>NUCLEOTIDE SEQUENCE [LARGE SCALE GENOMIC DNA]</scope>
    <source>
        <strain evidence="12 13">R2070</strain>
    </source>
</reference>
<evidence type="ECO:0000256" key="8">
    <source>
        <dbReference type="ARBA" id="ARBA00023146"/>
    </source>
</evidence>
<dbReference type="Gene3D" id="3.30.930.10">
    <property type="entry name" value="Bira Bifunctional Protein, Domain 2"/>
    <property type="match status" value="1"/>
</dbReference>